<name>A0A1G4AT39_9PEZI</name>
<dbReference type="GeneID" id="34565553"/>
<evidence type="ECO:0000313" key="1">
    <source>
        <dbReference type="EMBL" id="OHE92253.1"/>
    </source>
</evidence>
<dbReference type="AlphaFoldDB" id="A0A1G4AT39"/>
<keyword evidence="2" id="KW-1185">Reference proteome</keyword>
<accession>A0A1G4AT39</accession>
<sequence>MEKCHKLVNAPWPTADFVDLSASSRETTDKATKCLMPGPSTVGRYSMMPMPRTDFIPLWIHQRRYRFSLSLLGCIYGNLAAAP</sequence>
<comment type="caution">
    <text evidence="1">The sequence shown here is derived from an EMBL/GenBank/DDBJ whole genome shotgun (WGS) entry which is preliminary data.</text>
</comment>
<dbReference type="Proteomes" id="UP000176998">
    <property type="component" value="Unassembled WGS sequence"/>
</dbReference>
<gene>
    <name evidence="1" type="ORF">CORC01_12422</name>
</gene>
<reference evidence="1 2" key="1">
    <citation type="submission" date="2016-09" db="EMBL/GenBank/DDBJ databases">
        <authorList>
            <person name="Capua I."/>
            <person name="De Benedictis P."/>
            <person name="Joannis T."/>
            <person name="Lombin L.H."/>
            <person name="Cattoli G."/>
        </authorList>
    </citation>
    <scope>NUCLEOTIDE SEQUENCE [LARGE SCALE GENOMIC DNA]</scope>
    <source>
        <strain evidence="1 2">IMI 309357</strain>
    </source>
</reference>
<evidence type="ECO:0000313" key="2">
    <source>
        <dbReference type="Proteomes" id="UP000176998"/>
    </source>
</evidence>
<organism evidence="1 2">
    <name type="scientific">Colletotrichum orchidophilum</name>
    <dbReference type="NCBI Taxonomy" id="1209926"/>
    <lineage>
        <taxon>Eukaryota</taxon>
        <taxon>Fungi</taxon>
        <taxon>Dikarya</taxon>
        <taxon>Ascomycota</taxon>
        <taxon>Pezizomycotina</taxon>
        <taxon>Sordariomycetes</taxon>
        <taxon>Hypocreomycetidae</taxon>
        <taxon>Glomerellales</taxon>
        <taxon>Glomerellaceae</taxon>
        <taxon>Colletotrichum</taxon>
    </lineage>
</organism>
<dbReference type="EMBL" id="MJBS01000153">
    <property type="protein sequence ID" value="OHE92253.1"/>
    <property type="molecule type" value="Genomic_DNA"/>
</dbReference>
<protein>
    <submittedName>
        <fullName evidence="1">Uncharacterized protein</fullName>
    </submittedName>
</protein>
<proteinExistence type="predicted"/>
<dbReference type="RefSeq" id="XP_022469423.1">
    <property type="nucleotide sequence ID" value="XM_022624043.1"/>
</dbReference>